<evidence type="ECO:0000256" key="1">
    <source>
        <dbReference type="SAM" id="MobiDB-lite"/>
    </source>
</evidence>
<proteinExistence type="predicted"/>
<organism evidence="2 3">
    <name type="scientific">Tilletia controversa</name>
    <name type="common">dwarf bunt fungus</name>
    <dbReference type="NCBI Taxonomy" id="13291"/>
    <lineage>
        <taxon>Eukaryota</taxon>
        <taxon>Fungi</taxon>
        <taxon>Dikarya</taxon>
        <taxon>Basidiomycota</taxon>
        <taxon>Ustilaginomycotina</taxon>
        <taxon>Exobasidiomycetes</taxon>
        <taxon>Tilletiales</taxon>
        <taxon>Tilletiaceae</taxon>
        <taxon>Tilletia</taxon>
    </lineage>
</organism>
<dbReference type="AlphaFoldDB" id="A0A8X7SSF3"/>
<reference evidence="2" key="2">
    <citation type="journal article" date="2019" name="IMA Fungus">
        <title>Genome sequencing and comparison of five Tilletia species to identify candidate genes for the detection of regulated species infecting wheat.</title>
        <authorList>
            <person name="Nguyen H.D.T."/>
            <person name="Sultana T."/>
            <person name="Kesanakurti P."/>
            <person name="Hambleton S."/>
        </authorList>
    </citation>
    <scope>NUCLEOTIDE SEQUENCE</scope>
    <source>
        <strain evidence="2">DAOMC 236426</strain>
    </source>
</reference>
<dbReference type="EMBL" id="LWDE02002608">
    <property type="protein sequence ID" value="KAE8237223.1"/>
    <property type="molecule type" value="Genomic_DNA"/>
</dbReference>
<accession>A0A8X7SSF3</accession>
<name>A0A8X7SSF3_9BASI</name>
<sequence length="237" mass="24778">MRADRPHNRSHLATSGRLLPSLPGDFGSALVSSPSVVASPDSVTLATILTTLQDLLRRSAGRLDTVEDRVASLETRLAGIKGLLPAHRRDSTSGMEPSAASTTVTAFETTTQPPVSTSAPAIFTLAITRTPPLHVLLPASSTAPSPPWSPKVAASPSSSYALLDRAVIASGAGDDEAHRHRRACRQPNLATPTPPPLLASPLTPVVKRTRMRRTGTAACSPPAVWFLRCPPGTAGRG</sequence>
<evidence type="ECO:0000313" key="3">
    <source>
        <dbReference type="Proteomes" id="UP000077684"/>
    </source>
</evidence>
<reference evidence="2" key="1">
    <citation type="submission" date="2016-04" db="EMBL/GenBank/DDBJ databases">
        <authorList>
            <person name="Nguyen H.D."/>
            <person name="Samba Siva P."/>
            <person name="Cullis J."/>
            <person name="Levesque C.A."/>
            <person name="Hambleton S."/>
        </authorList>
    </citation>
    <scope>NUCLEOTIDE SEQUENCE</scope>
    <source>
        <strain evidence="2">DAOMC 236426</strain>
    </source>
</reference>
<feature type="compositionally biased region" description="Low complexity" evidence="1">
    <location>
        <begin position="99"/>
        <end position="111"/>
    </location>
</feature>
<protein>
    <submittedName>
        <fullName evidence="2">Uncharacterized protein</fullName>
    </submittedName>
</protein>
<comment type="caution">
    <text evidence="2">The sequence shown here is derived from an EMBL/GenBank/DDBJ whole genome shotgun (WGS) entry which is preliminary data.</text>
</comment>
<dbReference type="Proteomes" id="UP000077684">
    <property type="component" value="Unassembled WGS sequence"/>
</dbReference>
<keyword evidence="3" id="KW-1185">Reference proteome</keyword>
<feature type="region of interest" description="Disordered" evidence="1">
    <location>
        <begin position="88"/>
        <end position="113"/>
    </location>
</feature>
<gene>
    <name evidence="2" type="ORF">A4X06_0g9298</name>
</gene>
<evidence type="ECO:0000313" key="2">
    <source>
        <dbReference type="EMBL" id="KAE8237223.1"/>
    </source>
</evidence>